<keyword evidence="2" id="KW-0067">ATP-binding</keyword>
<dbReference type="AlphaFoldDB" id="A0A182QQR0"/>
<dbReference type="InterPro" id="IPR013641">
    <property type="entry name" value="KTI12/PSTK"/>
</dbReference>
<dbReference type="Pfam" id="PF08433">
    <property type="entry name" value="KTI12"/>
    <property type="match status" value="1"/>
</dbReference>
<dbReference type="GO" id="GO:0000049">
    <property type="term" value="F:tRNA binding"/>
    <property type="evidence" value="ECO:0007669"/>
    <property type="project" value="TreeGrafter"/>
</dbReference>
<dbReference type="EnsemblMetazoa" id="AFAF014986-RA">
    <property type="protein sequence ID" value="AFAF014986-PA"/>
    <property type="gene ID" value="AFAF014986"/>
</dbReference>
<evidence type="ECO:0000313" key="3">
    <source>
        <dbReference type="EnsemblMetazoa" id="AFAF014986-PA"/>
    </source>
</evidence>
<name>A0A182QQR0_9DIPT</name>
<evidence type="ECO:0000313" key="4">
    <source>
        <dbReference type="Proteomes" id="UP000075886"/>
    </source>
</evidence>
<reference evidence="4" key="1">
    <citation type="submission" date="2014-01" db="EMBL/GenBank/DDBJ databases">
        <title>The Genome Sequence of Anopheles farauti FAR1 (V2).</title>
        <authorList>
            <consortium name="The Broad Institute Genomics Platform"/>
            <person name="Neafsey D.E."/>
            <person name="Besansky N."/>
            <person name="Howell P."/>
            <person name="Walton C."/>
            <person name="Young S.K."/>
            <person name="Zeng Q."/>
            <person name="Gargeya S."/>
            <person name="Fitzgerald M."/>
            <person name="Haas B."/>
            <person name="Abouelleil A."/>
            <person name="Allen A.W."/>
            <person name="Alvarado L."/>
            <person name="Arachchi H.M."/>
            <person name="Berlin A.M."/>
            <person name="Chapman S.B."/>
            <person name="Gainer-Dewar J."/>
            <person name="Goldberg J."/>
            <person name="Griggs A."/>
            <person name="Gujja S."/>
            <person name="Hansen M."/>
            <person name="Howarth C."/>
            <person name="Imamovic A."/>
            <person name="Ireland A."/>
            <person name="Larimer J."/>
            <person name="McCowan C."/>
            <person name="Murphy C."/>
            <person name="Pearson M."/>
            <person name="Poon T.W."/>
            <person name="Priest M."/>
            <person name="Roberts A."/>
            <person name="Saif S."/>
            <person name="Shea T."/>
            <person name="Sisk P."/>
            <person name="Sykes S."/>
            <person name="Wortman J."/>
            <person name="Nusbaum C."/>
            <person name="Birren B."/>
        </authorList>
    </citation>
    <scope>NUCLEOTIDE SEQUENCE [LARGE SCALE GENOMIC DNA]</scope>
    <source>
        <strain evidence="4">FAR1</strain>
    </source>
</reference>
<evidence type="ECO:0000256" key="2">
    <source>
        <dbReference type="ARBA" id="ARBA00022840"/>
    </source>
</evidence>
<organism evidence="3 4">
    <name type="scientific">Anopheles farauti</name>
    <dbReference type="NCBI Taxonomy" id="69004"/>
    <lineage>
        <taxon>Eukaryota</taxon>
        <taxon>Metazoa</taxon>
        <taxon>Ecdysozoa</taxon>
        <taxon>Arthropoda</taxon>
        <taxon>Hexapoda</taxon>
        <taxon>Insecta</taxon>
        <taxon>Pterygota</taxon>
        <taxon>Neoptera</taxon>
        <taxon>Endopterygota</taxon>
        <taxon>Diptera</taxon>
        <taxon>Nematocera</taxon>
        <taxon>Culicoidea</taxon>
        <taxon>Culicidae</taxon>
        <taxon>Anophelinae</taxon>
        <taxon>Anopheles</taxon>
    </lineage>
</organism>
<dbReference type="PANTHER" id="PTHR20873:SF0">
    <property type="entry name" value="L-SERYL-TRNA(SEC) KINASE"/>
    <property type="match status" value="1"/>
</dbReference>
<keyword evidence="4" id="KW-1185">Reference proteome</keyword>
<dbReference type="Proteomes" id="UP000075886">
    <property type="component" value="Unassembled WGS sequence"/>
</dbReference>
<dbReference type="GO" id="GO:0005524">
    <property type="term" value="F:ATP binding"/>
    <property type="evidence" value="ECO:0007669"/>
    <property type="project" value="UniProtKB-KW"/>
</dbReference>
<dbReference type="VEuPathDB" id="VectorBase:AFAF014986"/>
<dbReference type="InterPro" id="IPR027417">
    <property type="entry name" value="P-loop_NTPase"/>
</dbReference>
<protein>
    <recommendedName>
        <fullName evidence="5">L-seryl-tRNA(Sec) kinase</fullName>
    </recommendedName>
</protein>
<proteinExistence type="predicted"/>
<dbReference type="GO" id="GO:0016301">
    <property type="term" value="F:kinase activity"/>
    <property type="evidence" value="ECO:0007669"/>
    <property type="project" value="TreeGrafter"/>
</dbReference>
<accession>A0A182QQR0</accession>
<evidence type="ECO:0000256" key="1">
    <source>
        <dbReference type="ARBA" id="ARBA00022741"/>
    </source>
</evidence>
<dbReference type="SUPFAM" id="SSF52540">
    <property type="entry name" value="P-loop containing nucleoside triphosphate hydrolases"/>
    <property type="match status" value="1"/>
</dbReference>
<dbReference type="STRING" id="69004.A0A182QQR0"/>
<sequence length="294" mass="34562">MARICVNVLVGIPASGKTSYCQKLIALPCRQFEVVHICYDLYIKIDQQYDTFRDEVGLYKTRRQMLLSFVDAIIAALKENDHAKLNTMSSNWKEAFDHGIEISPRTDPKDIVFLIDDNNYYRSMRWEWMKLARKHSLGYFETYFDTPLQIALKRNQKRSSPIHMDVIERMWTRLEKPCGKLFTYEQHFIAVEEHMNIDTIVAKILHSFQYPLDVPTPLEVSAPMEQSKIHRVDIILRKTVSKRIATVKDSMSKAELQTHVNMLQERKRCILEQIRLGGKDFPEEMMQVLVEELF</sequence>
<dbReference type="Gene3D" id="3.40.50.300">
    <property type="entry name" value="P-loop containing nucleotide triphosphate hydrolases"/>
    <property type="match status" value="1"/>
</dbReference>
<dbReference type="PANTHER" id="PTHR20873">
    <property type="entry name" value="L-SERYL-TRNA(SEC) KINASE"/>
    <property type="match status" value="1"/>
</dbReference>
<keyword evidence="1" id="KW-0547">Nucleotide-binding</keyword>
<evidence type="ECO:0008006" key="5">
    <source>
        <dbReference type="Google" id="ProtNLM"/>
    </source>
</evidence>
<dbReference type="EMBL" id="AXCN02000526">
    <property type="status" value="NOT_ANNOTATED_CDS"/>
    <property type="molecule type" value="Genomic_DNA"/>
</dbReference>
<reference evidence="3" key="2">
    <citation type="submission" date="2020-05" db="UniProtKB">
        <authorList>
            <consortium name="EnsemblMetazoa"/>
        </authorList>
    </citation>
    <scope>IDENTIFICATION</scope>
    <source>
        <strain evidence="3">FAR1</strain>
    </source>
</reference>
<dbReference type="InterPro" id="IPR052648">
    <property type="entry name" value="Ser-tRNA(Sec)_kinase"/>
</dbReference>